<feature type="domain" description="Fe2OG dioxygenase" evidence="13">
    <location>
        <begin position="193"/>
        <end position="294"/>
    </location>
</feature>
<dbReference type="InterPro" id="IPR044861">
    <property type="entry name" value="IPNS-like_FE2OG_OXY"/>
</dbReference>
<comment type="pathway">
    <text evidence="2">Alkene biosynthesis; ethylene biosynthesis via 2-oxoglutarate.</text>
</comment>
<dbReference type="InterPro" id="IPR005123">
    <property type="entry name" value="Oxoglu/Fe-dep_dioxygenase_dom"/>
</dbReference>
<dbReference type="InterPro" id="IPR027443">
    <property type="entry name" value="IPNS-like_sf"/>
</dbReference>
<feature type="region of interest" description="Disordered" evidence="12">
    <location>
        <begin position="1"/>
        <end position="21"/>
    </location>
</feature>
<evidence type="ECO:0000256" key="4">
    <source>
        <dbReference type="ARBA" id="ARBA00012531"/>
    </source>
</evidence>
<comment type="similarity">
    <text evidence="11">Belongs to the iron/ascorbate-dependent oxidoreductase family.</text>
</comment>
<dbReference type="Proteomes" id="UP001242480">
    <property type="component" value="Unassembled WGS sequence"/>
</dbReference>
<evidence type="ECO:0000259" key="13">
    <source>
        <dbReference type="PROSITE" id="PS51471"/>
    </source>
</evidence>
<dbReference type="InterPro" id="IPR050231">
    <property type="entry name" value="Iron_ascorbate_oxido_reductase"/>
</dbReference>
<dbReference type="EC" id="1.13.12.19" evidence="4"/>
<comment type="cofactor">
    <cofactor evidence="1">
        <name>Fe(2+)</name>
        <dbReference type="ChEBI" id="CHEBI:29033"/>
    </cofactor>
</comment>
<dbReference type="Gene3D" id="2.60.120.330">
    <property type="entry name" value="B-lactam Antibiotic, Isopenicillin N Synthase, Chain"/>
    <property type="match status" value="1"/>
</dbReference>
<dbReference type="EC" id="1.14.20.7" evidence="3"/>
<comment type="catalytic activity">
    <reaction evidence="10">
        <text>L-arginine + 2-oxoglutarate + O2 = guanidine + L-glutamate 5-semialdehyde + succinate + CO2</text>
        <dbReference type="Rhea" id="RHEA:31535"/>
        <dbReference type="ChEBI" id="CHEBI:15379"/>
        <dbReference type="ChEBI" id="CHEBI:16526"/>
        <dbReference type="ChEBI" id="CHEBI:16810"/>
        <dbReference type="ChEBI" id="CHEBI:30031"/>
        <dbReference type="ChEBI" id="CHEBI:30087"/>
        <dbReference type="ChEBI" id="CHEBI:32682"/>
        <dbReference type="ChEBI" id="CHEBI:58066"/>
        <dbReference type="EC" id="1.14.20.7"/>
    </reaction>
</comment>
<evidence type="ECO:0000256" key="3">
    <source>
        <dbReference type="ARBA" id="ARBA00012293"/>
    </source>
</evidence>
<evidence type="ECO:0000313" key="14">
    <source>
        <dbReference type="EMBL" id="MDQ0470766.1"/>
    </source>
</evidence>
<dbReference type="InterPro" id="IPR026992">
    <property type="entry name" value="DIOX_N"/>
</dbReference>
<keyword evidence="6" id="KW-0266">Ethylene biosynthesis</keyword>
<dbReference type="SUPFAM" id="SSF51197">
    <property type="entry name" value="Clavaminate synthase-like"/>
    <property type="match status" value="1"/>
</dbReference>
<evidence type="ECO:0000256" key="12">
    <source>
        <dbReference type="SAM" id="MobiDB-lite"/>
    </source>
</evidence>
<evidence type="ECO:0000256" key="8">
    <source>
        <dbReference type="ARBA" id="ARBA00031282"/>
    </source>
</evidence>
<evidence type="ECO:0000256" key="5">
    <source>
        <dbReference type="ARBA" id="ARBA00019045"/>
    </source>
</evidence>
<gene>
    <name evidence="14" type="ORF">QO011_003785</name>
</gene>
<name>A0ABU0J917_9HYPH</name>
<feature type="compositionally biased region" description="Pro residues" evidence="12">
    <location>
        <begin position="9"/>
        <end position="18"/>
    </location>
</feature>
<evidence type="ECO:0000256" key="9">
    <source>
        <dbReference type="ARBA" id="ARBA00047725"/>
    </source>
</evidence>
<evidence type="ECO:0000256" key="6">
    <source>
        <dbReference type="ARBA" id="ARBA00022666"/>
    </source>
</evidence>
<dbReference type="EMBL" id="JAUSVX010000007">
    <property type="protein sequence ID" value="MDQ0470766.1"/>
    <property type="molecule type" value="Genomic_DNA"/>
</dbReference>
<evidence type="ECO:0000256" key="10">
    <source>
        <dbReference type="ARBA" id="ARBA00049359"/>
    </source>
</evidence>
<dbReference type="Pfam" id="PF14226">
    <property type="entry name" value="DIOX_N"/>
    <property type="match status" value="1"/>
</dbReference>
<dbReference type="PROSITE" id="PS51471">
    <property type="entry name" value="FE2OG_OXY"/>
    <property type="match status" value="1"/>
</dbReference>
<evidence type="ECO:0000256" key="1">
    <source>
        <dbReference type="ARBA" id="ARBA00001954"/>
    </source>
</evidence>
<keyword evidence="11" id="KW-0408">Iron</keyword>
<evidence type="ECO:0000256" key="11">
    <source>
        <dbReference type="RuleBase" id="RU003682"/>
    </source>
</evidence>
<protein>
    <recommendedName>
        <fullName evidence="5">2-oxoglutarate-dependent ethylene/succinate-forming enzyme</fullName>
        <ecNumber evidence="4">1.13.12.19</ecNumber>
        <ecNumber evidence="3">1.14.20.7</ecNumber>
    </recommendedName>
    <alternativeName>
        <fullName evidence="7">2-oxoglutarate dioxygenase (ethylene-forming)</fullName>
    </alternativeName>
    <alternativeName>
        <fullName evidence="8">2-oxoglutarate/L-arginine monooxygenase/decarboxylase (succinate-forming)</fullName>
    </alternativeName>
</protein>
<dbReference type="Pfam" id="PF03171">
    <property type="entry name" value="2OG-FeII_Oxy"/>
    <property type="match status" value="1"/>
</dbReference>
<keyword evidence="11" id="KW-0479">Metal-binding</keyword>
<dbReference type="RefSeq" id="WP_307275008.1">
    <property type="nucleotide sequence ID" value="NZ_JAUSVX010000007.1"/>
</dbReference>
<evidence type="ECO:0000256" key="2">
    <source>
        <dbReference type="ARBA" id="ARBA00004767"/>
    </source>
</evidence>
<organism evidence="14 15">
    <name type="scientific">Labrys wisconsinensis</name>
    <dbReference type="NCBI Taxonomy" id="425677"/>
    <lineage>
        <taxon>Bacteria</taxon>
        <taxon>Pseudomonadati</taxon>
        <taxon>Pseudomonadota</taxon>
        <taxon>Alphaproteobacteria</taxon>
        <taxon>Hyphomicrobiales</taxon>
        <taxon>Xanthobacteraceae</taxon>
        <taxon>Labrys</taxon>
    </lineage>
</organism>
<reference evidence="14 15" key="1">
    <citation type="submission" date="2023-07" db="EMBL/GenBank/DDBJ databases">
        <title>Genomic Encyclopedia of Type Strains, Phase IV (KMG-IV): sequencing the most valuable type-strain genomes for metagenomic binning, comparative biology and taxonomic classification.</title>
        <authorList>
            <person name="Goeker M."/>
        </authorList>
    </citation>
    <scope>NUCLEOTIDE SEQUENCE [LARGE SCALE GENOMIC DNA]</scope>
    <source>
        <strain evidence="14 15">DSM 19619</strain>
    </source>
</reference>
<dbReference type="PRINTS" id="PR00682">
    <property type="entry name" value="IPNSYNTHASE"/>
</dbReference>
<sequence>MSSVTPSVSPQPAPPPADEPLQQLPIIDLQNFAFDEAGLDRIAGHVDRVFSDIGFCYLANTGVPIEQMQAVFAASKAFHAQPQAAKDTLAINDFHRGYMAPKTSVIVTSSVAKVTKPNNSESLMVMHEVAEDDPRFGQALQGPNQWPADLPGFRDTVAAYNAALQGLAQRFTQIIARALGFAPEALDRFFERPTTFLRLLHYPSHPDAAEDEFGSAPHTDYGFITILLQDGVGGLEVRRRGGGWIRATPIPGTFVVNVGDILSRWTNGRWQSTPHRVQNKATIDRYSVPFFFDPDMAETISCLPGLVPAGETPRFEPVIYGDYLMERIDKNYQYRKTAG</sequence>
<proteinExistence type="inferred from homology"/>
<evidence type="ECO:0000313" key="15">
    <source>
        <dbReference type="Proteomes" id="UP001242480"/>
    </source>
</evidence>
<evidence type="ECO:0000256" key="7">
    <source>
        <dbReference type="ARBA" id="ARBA00031011"/>
    </source>
</evidence>
<comment type="caution">
    <text evidence="14">The sequence shown here is derived from an EMBL/GenBank/DDBJ whole genome shotgun (WGS) entry which is preliminary data.</text>
</comment>
<keyword evidence="15" id="KW-1185">Reference proteome</keyword>
<comment type="catalytic activity">
    <reaction evidence="9">
        <text>2-oxoglutarate + O2 + 2 H(+) = ethene + 3 CO2 + H2O</text>
        <dbReference type="Rhea" id="RHEA:31523"/>
        <dbReference type="ChEBI" id="CHEBI:15377"/>
        <dbReference type="ChEBI" id="CHEBI:15378"/>
        <dbReference type="ChEBI" id="CHEBI:15379"/>
        <dbReference type="ChEBI" id="CHEBI:16526"/>
        <dbReference type="ChEBI" id="CHEBI:16810"/>
        <dbReference type="ChEBI" id="CHEBI:18153"/>
        <dbReference type="EC" id="1.13.12.19"/>
    </reaction>
</comment>
<accession>A0ABU0J917</accession>
<keyword evidence="11" id="KW-0560">Oxidoreductase</keyword>
<dbReference type="PANTHER" id="PTHR47990">
    <property type="entry name" value="2-OXOGLUTARATE (2OG) AND FE(II)-DEPENDENT OXYGENASE SUPERFAMILY PROTEIN-RELATED"/>
    <property type="match status" value="1"/>
</dbReference>